<sequence>MAVAQVAILAVFIVLALVPTASEAVNCGVHGKPDAKNETCVCENAEPKSGEQGWTGEHCDYPLFGVTLSADKPVTDWCADLGCNNITRGEKKCFLAQTPWKPARWEDPNDPGRWKYLAFFLERTSSKGDPDLYGMFTNDVNARRPAKNHINYDFRETSSVNAKSTLVVEKDDIGRDKDYNMTFVCIDTWSSQNATFSMLMYTSECPANYDQTGVLNVCSSPTNATEDDRRYTKCTAGLCECKKEYAVPTTPEGTPIDVYPELGFDKCAAQVKPLDSFQKKNQMQDSMVIQNEVIGISSWNFYPLNITNSTWETVVTVECDNCGENVSPGGYKYMSSYPILTMKYGAPPGMTWKDGAYEYDIRSYSTTGDETISLTKDSSKYREGLWFVGVHSSYSASEDITYTLSIDRNTCPNGCSGRGTKCNIDVNDTRTCECEKGYFKDDCSAEAKPLAYDTPMIDVIEDSYYEYFQLPTISAKQASRNIDIKLRASYTGYDCPSHWSSCHPSLLVKKGGGTEYPEMESYTFKQELLQENGTDEILICSSQLADGVWRGAIYNPRKWIPINYTVEVIKDSHCLNNCSGRGDCVDGICQCQHHYGGGDCSVSTSCMAGDRKANQRTNGVCWEECQCETRGDVTTCAFDNTCVSFDCNPPLRWTGVGDECIADECQYDHLFVSDQENYSCLKRCRCAGGKACTLDKECDPSTVTCITPYRKDPITGQCMLEGCAKGTVQLNTLNPVENGKCFMDCKCNNFNPKADQRCAYNEAGLCSHISCDTGYTLVKATKKDPVSVQESGGKCVLEKKPASKAGMTAGVSITMLIIGIAAGGGLMFFFEKRFQKKVRIAGYSNFGDDI</sequence>
<feature type="chain" id="PRO_5022904183" description="EGF-like domain-containing protein" evidence="3">
    <location>
        <begin position="25"/>
        <end position="850"/>
    </location>
</feature>
<dbReference type="InterPro" id="IPR052108">
    <property type="entry name" value="MEGF/SIB"/>
</dbReference>
<feature type="transmembrane region" description="Helical" evidence="2">
    <location>
        <begin position="809"/>
        <end position="830"/>
    </location>
</feature>
<accession>A0A5B8MIF4</accession>
<dbReference type="AlphaFoldDB" id="A0A5B8MIF4"/>
<dbReference type="EMBL" id="CP031037">
    <property type="protein sequence ID" value="QDZ20418.1"/>
    <property type="molecule type" value="Genomic_DNA"/>
</dbReference>
<evidence type="ECO:0000313" key="5">
    <source>
        <dbReference type="EMBL" id="QDZ20418.1"/>
    </source>
</evidence>
<keyword evidence="2" id="KW-0472">Membrane</keyword>
<dbReference type="PROSITE" id="PS01186">
    <property type="entry name" value="EGF_2"/>
    <property type="match status" value="1"/>
</dbReference>
<evidence type="ECO:0000259" key="4">
    <source>
        <dbReference type="PROSITE" id="PS50026"/>
    </source>
</evidence>
<keyword evidence="2" id="KW-1133">Transmembrane helix</keyword>
<dbReference type="PROSITE" id="PS50026">
    <property type="entry name" value="EGF_3"/>
    <property type="match status" value="1"/>
</dbReference>
<comment type="caution">
    <text evidence="1">Lacks conserved residue(s) required for the propagation of feature annotation.</text>
</comment>
<feature type="disulfide bond" evidence="1">
    <location>
        <begin position="434"/>
        <end position="443"/>
    </location>
</feature>
<dbReference type="PANTHER" id="PTHR24035:SF109">
    <property type="entry name" value="PROTEIN DRAPER"/>
    <property type="match status" value="1"/>
</dbReference>
<feature type="disulfide bond" evidence="1">
    <location>
        <begin position="415"/>
        <end position="432"/>
    </location>
</feature>
<reference evidence="5 6" key="1">
    <citation type="submission" date="2018-07" db="EMBL/GenBank/DDBJ databases">
        <title>The complete nuclear genome of the prasinophyte Chloropicon primus (CCMP1205).</title>
        <authorList>
            <person name="Pombert J.-F."/>
            <person name="Otis C."/>
            <person name="Turmel M."/>
            <person name="Lemieux C."/>
        </authorList>
    </citation>
    <scope>NUCLEOTIDE SEQUENCE [LARGE SCALE GENOMIC DNA]</scope>
    <source>
        <strain evidence="5 6">CCMP1205</strain>
    </source>
</reference>
<evidence type="ECO:0000313" key="6">
    <source>
        <dbReference type="Proteomes" id="UP000316726"/>
    </source>
</evidence>
<dbReference type="STRING" id="1764295.A0A5B8MIF4"/>
<evidence type="ECO:0000256" key="1">
    <source>
        <dbReference type="PROSITE-ProRule" id="PRU00076"/>
    </source>
</evidence>
<name>A0A5B8MIF4_9CHLO</name>
<dbReference type="PANTHER" id="PTHR24035">
    <property type="entry name" value="MULTIPLE EPIDERMAL GROWTH FACTOR-LIKE DOMAINS PROTEIN"/>
    <property type="match status" value="1"/>
</dbReference>
<feature type="signal peptide" evidence="3">
    <location>
        <begin position="1"/>
        <end position="24"/>
    </location>
</feature>
<protein>
    <recommendedName>
        <fullName evidence="4">EGF-like domain-containing protein</fullName>
    </recommendedName>
</protein>
<proteinExistence type="predicted"/>
<keyword evidence="1" id="KW-0245">EGF-like domain</keyword>
<evidence type="ECO:0000256" key="3">
    <source>
        <dbReference type="SAM" id="SignalP"/>
    </source>
</evidence>
<keyword evidence="2" id="KW-0812">Transmembrane</keyword>
<evidence type="ECO:0000256" key="2">
    <source>
        <dbReference type="SAM" id="Phobius"/>
    </source>
</evidence>
<organism evidence="5 6">
    <name type="scientific">Chloropicon primus</name>
    <dbReference type="NCBI Taxonomy" id="1764295"/>
    <lineage>
        <taxon>Eukaryota</taxon>
        <taxon>Viridiplantae</taxon>
        <taxon>Chlorophyta</taxon>
        <taxon>Chloropicophyceae</taxon>
        <taxon>Chloropicales</taxon>
        <taxon>Chloropicaceae</taxon>
        <taxon>Chloropicon</taxon>
    </lineage>
</organism>
<dbReference type="OrthoDB" id="527990at2759"/>
<dbReference type="Gene3D" id="2.60.120.260">
    <property type="entry name" value="Galactose-binding domain-like"/>
    <property type="match status" value="1"/>
</dbReference>
<keyword evidence="1" id="KW-1015">Disulfide bond</keyword>
<keyword evidence="6" id="KW-1185">Reference proteome</keyword>
<dbReference type="InterPro" id="IPR000742">
    <property type="entry name" value="EGF"/>
</dbReference>
<keyword evidence="3" id="KW-0732">Signal</keyword>
<gene>
    <name evidence="5" type="ORF">A3770_04p29360</name>
</gene>
<dbReference type="Proteomes" id="UP000316726">
    <property type="component" value="Chromosome 4"/>
</dbReference>
<feature type="domain" description="EGF-like" evidence="4">
    <location>
        <begin position="407"/>
        <end position="444"/>
    </location>
</feature>